<accession>A0A0E9S4C2</accession>
<dbReference type="AlphaFoldDB" id="A0A0E9S4C2"/>
<reference evidence="1" key="2">
    <citation type="journal article" date="2015" name="Fish Shellfish Immunol.">
        <title>Early steps in the European eel (Anguilla anguilla)-Vibrio vulnificus interaction in the gills: Role of the RtxA13 toxin.</title>
        <authorList>
            <person name="Callol A."/>
            <person name="Pajuelo D."/>
            <person name="Ebbesson L."/>
            <person name="Teles M."/>
            <person name="MacKenzie S."/>
            <person name="Amaro C."/>
        </authorList>
    </citation>
    <scope>NUCLEOTIDE SEQUENCE</scope>
</reference>
<name>A0A0E9S4C2_ANGAN</name>
<sequence length="36" mass="4297">MFIHDLNFFLIVIMETFSEMKTTELLDSGIVSRWEC</sequence>
<evidence type="ECO:0000313" key="1">
    <source>
        <dbReference type="EMBL" id="JAH35368.1"/>
    </source>
</evidence>
<reference evidence="1" key="1">
    <citation type="submission" date="2014-11" db="EMBL/GenBank/DDBJ databases">
        <authorList>
            <person name="Amaro Gonzalez C."/>
        </authorList>
    </citation>
    <scope>NUCLEOTIDE SEQUENCE</scope>
</reference>
<organism evidence="1">
    <name type="scientific">Anguilla anguilla</name>
    <name type="common">European freshwater eel</name>
    <name type="synonym">Muraena anguilla</name>
    <dbReference type="NCBI Taxonomy" id="7936"/>
    <lineage>
        <taxon>Eukaryota</taxon>
        <taxon>Metazoa</taxon>
        <taxon>Chordata</taxon>
        <taxon>Craniata</taxon>
        <taxon>Vertebrata</taxon>
        <taxon>Euteleostomi</taxon>
        <taxon>Actinopterygii</taxon>
        <taxon>Neopterygii</taxon>
        <taxon>Teleostei</taxon>
        <taxon>Anguilliformes</taxon>
        <taxon>Anguillidae</taxon>
        <taxon>Anguilla</taxon>
    </lineage>
</organism>
<protein>
    <submittedName>
        <fullName evidence="1">Uncharacterized protein</fullName>
    </submittedName>
</protein>
<dbReference type="EMBL" id="GBXM01073209">
    <property type="protein sequence ID" value="JAH35368.1"/>
    <property type="molecule type" value="Transcribed_RNA"/>
</dbReference>
<proteinExistence type="predicted"/>